<proteinExistence type="predicted"/>
<evidence type="ECO:0000313" key="2">
    <source>
        <dbReference type="Proteomes" id="UP000218615"/>
    </source>
</evidence>
<organism evidence="1 2">
    <name type="scientific">Candidatus Methanoperedens nitratireducens</name>
    <dbReference type="NCBI Taxonomy" id="1392998"/>
    <lineage>
        <taxon>Archaea</taxon>
        <taxon>Methanobacteriati</taxon>
        <taxon>Methanobacteriota</taxon>
        <taxon>Stenosarchaea group</taxon>
        <taxon>Methanomicrobia</taxon>
        <taxon>Methanosarcinales</taxon>
        <taxon>ANME-2 cluster</taxon>
        <taxon>Candidatus Methanoperedentaceae</taxon>
        <taxon>Candidatus Methanoperedens</taxon>
    </lineage>
</organism>
<sequence>MRNSSTALIVLVLVSIMAVTGPAFSILPVKKIAEDTPKIGQIEDNITKPLNRGEEHVNTSISMVGKRISPPENTIGFIIP</sequence>
<dbReference type="Proteomes" id="UP000218615">
    <property type="component" value="Unassembled WGS sequence"/>
</dbReference>
<accession>A0A284VPS2</accession>
<name>A0A284VPS2_9EURY</name>
<protein>
    <submittedName>
        <fullName evidence="1">Uncharacterized protein</fullName>
    </submittedName>
</protein>
<dbReference type="AlphaFoldDB" id="A0A284VPS2"/>
<keyword evidence="2" id="KW-1185">Reference proteome</keyword>
<reference evidence="2" key="1">
    <citation type="submission" date="2017-06" db="EMBL/GenBank/DDBJ databases">
        <authorList>
            <person name="Cremers G."/>
        </authorList>
    </citation>
    <scope>NUCLEOTIDE SEQUENCE [LARGE SCALE GENOMIC DNA]</scope>
</reference>
<dbReference type="EMBL" id="FZMP01000174">
    <property type="protein sequence ID" value="SNQ61281.1"/>
    <property type="molecule type" value="Genomic_DNA"/>
</dbReference>
<evidence type="ECO:0000313" key="1">
    <source>
        <dbReference type="EMBL" id="SNQ61281.1"/>
    </source>
</evidence>
<gene>
    <name evidence="1" type="ORF">MNV_30014</name>
</gene>